<evidence type="ECO:0000256" key="7">
    <source>
        <dbReference type="ARBA" id="ARBA00023326"/>
    </source>
</evidence>
<dbReference type="PROSITE" id="PS51173">
    <property type="entry name" value="CBM2"/>
    <property type="match status" value="1"/>
</dbReference>
<keyword evidence="7 8" id="KW-0624">Polysaccharide degradation</keyword>
<dbReference type="InterPro" id="IPR017853">
    <property type="entry name" value="GH"/>
</dbReference>
<keyword evidence="4 8" id="KW-0136">Cellulose degradation</keyword>
<dbReference type="GO" id="GO:0030245">
    <property type="term" value="P:cellulose catabolic process"/>
    <property type="evidence" value="ECO:0007669"/>
    <property type="project" value="UniProtKB-KW"/>
</dbReference>
<dbReference type="InterPro" id="IPR012291">
    <property type="entry name" value="CBM2_carb-bd_dom_sf"/>
</dbReference>
<evidence type="ECO:0000256" key="6">
    <source>
        <dbReference type="ARBA" id="ARBA00023295"/>
    </source>
</evidence>
<feature type="signal peptide" evidence="10">
    <location>
        <begin position="1"/>
        <end position="29"/>
    </location>
</feature>
<keyword evidence="2 10" id="KW-0732">Signal</keyword>
<feature type="region of interest" description="Disordered" evidence="9">
    <location>
        <begin position="327"/>
        <end position="365"/>
    </location>
</feature>
<gene>
    <name evidence="12" type="ORF">GA0070618_0252</name>
</gene>
<dbReference type="Proteomes" id="UP000198253">
    <property type="component" value="Chromosome I"/>
</dbReference>
<evidence type="ECO:0000259" key="11">
    <source>
        <dbReference type="PROSITE" id="PS51173"/>
    </source>
</evidence>
<proteinExistence type="inferred from homology"/>
<dbReference type="InParanoid" id="A0A1C4UE94"/>
<dbReference type="PANTHER" id="PTHR34142:SF1">
    <property type="entry name" value="GLYCOSIDE HYDROLASE FAMILY 5 DOMAIN-CONTAINING PROTEIN"/>
    <property type="match status" value="1"/>
</dbReference>
<dbReference type="AlphaFoldDB" id="A0A1C4UE94"/>
<protein>
    <recommendedName>
        <fullName evidence="8">Endoglucanase</fullName>
        <ecNumber evidence="8">3.2.1.4</ecNumber>
    </recommendedName>
</protein>
<reference evidence="13" key="1">
    <citation type="submission" date="2016-06" db="EMBL/GenBank/DDBJ databases">
        <authorList>
            <person name="Varghese N."/>
            <person name="Submissions Spin"/>
        </authorList>
    </citation>
    <scope>NUCLEOTIDE SEQUENCE [LARGE SCALE GENOMIC DNA]</scope>
    <source>
        <strain evidence="13">DSM 43816</strain>
    </source>
</reference>
<dbReference type="InterPro" id="IPR018087">
    <property type="entry name" value="Glyco_hydro_5_CS"/>
</dbReference>
<dbReference type="InterPro" id="IPR008965">
    <property type="entry name" value="CBM2/CBM3_carb-bd_dom_sf"/>
</dbReference>
<dbReference type="EC" id="3.2.1.4" evidence="8"/>
<dbReference type="Gene3D" id="2.60.40.290">
    <property type="match status" value="1"/>
</dbReference>
<dbReference type="SMART" id="SM00637">
    <property type="entry name" value="CBD_II"/>
    <property type="match status" value="1"/>
</dbReference>
<evidence type="ECO:0000256" key="8">
    <source>
        <dbReference type="RuleBase" id="RU361153"/>
    </source>
</evidence>
<feature type="compositionally biased region" description="Pro residues" evidence="9">
    <location>
        <begin position="333"/>
        <end position="364"/>
    </location>
</feature>
<sequence length="462" mass="48408">MKTRLSVVAATLLAFVVSLVAFGGQPAHAATGFTVANGKLYDANGAEFVMRGVNHAHTWYTHQTSSFANIKALGANTVRVVLSSGQRWTKNETADVANVISLCKQNRLICVLEVHDTTGYGEQAGAATLAQAVDYWISVQSALTGQEKYVIVNIGNEPYGNQNYSGWATDTANAIKRLRTAGFAHTIMVDGPNWGQDWTYTMRDNAASVFAADPAKNTVFSIHMYGVFNTAAKISDYLGRFRTAGLPIVVGEFGHNHSDGDPDEDAILSYSQANGIGYLGWSWSGNGGGVEYLDMAINFDPANLSSWGQRIFNGANGIKQTAKEATVFGSTPPTTPPPTTPPPTTPPPTTPPPTTPPPTTPPPGGCTATYTVTGSWQGGFQGEVKVTAGSAAIRGWTVNWTFANGQTVTQSWNATVTSSGSAVTARNVAYNGNLGAGASTTFGFIGATSGGNTAPTPTCTAA</sequence>
<dbReference type="PROSITE" id="PS00659">
    <property type="entry name" value="GLYCOSYL_HYDROL_F5"/>
    <property type="match status" value="1"/>
</dbReference>
<accession>A0A1C4UE94</accession>
<evidence type="ECO:0000313" key="12">
    <source>
        <dbReference type="EMBL" id="SCE69983.1"/>
    </source>
</evidence>
<dbReference type="GO" id="GO:0030247">
    <property type="term" value="F:polysaccharide binding"/>
    <property type="evidence" value="ECO:0007669"/>
    <property type="project" value="UniProtKB-UniRule"/>
</dbReference>
<comment type="catalytic activity">
    <reaction evidence="1 8">
        <text>Endohydrolysis of (1-&gt;4)-beta-D-glucosidic linkages in cellulose, lichenin and cereal beta-D-glucans.</text>
        <dbReference type="EC" id="3.2.1.4"/>
    </reaction>
</comment>
<dbReference type="OrthoDB" id="9801198at2"/>
<keyword evidence="5 8" id="KW-0119">Carbohydrate metabolism</keyword>
<dbReference type="EMBL" id="LT607413">
    <property type="protein sequence ID" value="SCE69983.1"/>
    <property type="molecule type" value="Genomic_DNA"/>
</dbReference>
<dbReference type="InterPro" id="IPR001547">
    <property type="entry name" value="Glyco_hydro_5"/>
</dbReference>
<feature type="domain" description="CBM2" evidence="11">
    <location>
        <begin position="359"/>
        <end position="462"/>
    </location>
</feature>
<name>A0A1C4UE94_MICEC</name>
<feature type="chain" id="PRO_5008704759" description="Endoglucanase" evidence="10">
    <location>
        <begin position="30"/>
        <end position="462"/>
    </location>
</feature>
<keyword evidence="6 8" id="KW-0326">Glycosidase</keyword>
<dbReference type="Gene3D" id="3.20.20.80">
    <property type="entry name" value="Glycosidases"/>
    <property type="match status" value="1"/>
</dbReference>
<keyword evidence="3 8" id="KW-0378">Hydrolase</keyword>
<organism evidence="12 13">
    <name type="scientific">Micromonospora echinospora</name>
    <name type="common">Micromonospora purpurea</name>
    <dbReference type="NCBI Taxonomy" id="1877"/>
    <lineage>
        <taxon>Bacteria</taxon>
        <taxon>Bacillati</taxon>
        <taxon>Actinomycetota</taxon>
        <taxon>Actinomycetes</taxon>
        <taxon>Micromonosporales</taxon>
        <taxon>Micromonosporaceae</taxon>
        <taxon>Micromonospora</taxon>
    </lineage>
</organism>
<dbReference type="SUPFAM" id="SSF51445">
    <property type="entry name" value="(Trans)glycosidases"/>
    <property type="match status" value="1"/>
</dbReference>
<dbReference type="InterPro" id="IPR001919">
    <property type="entry name" value="CBD2"/>
</dbReference>
<evidence type="ECO:0000313" key="13">
    <source>
        <dbReference type="Proteomes" id="UP000198253"/>
    </source>
</evidence>
<dbReference type="GO" id="GO:0008810">
    <property type="term" value="F:cellulase activity"/>
    <property type="evidence" value="ECO:0007669"/>
    <property type="project" value="UniProtKB-EC"/>
</dbReference>
<evidence type="ECO:0000256" key="9">
    <source>
        <dbReference type="SAM" id="MobiDB-lite"/>
    </source>
</evidence>
<dbReference type="SUPFAM" id="SSF49384">
    <property type="entry name" value="Carbohydrate-binding domain"/>
    <property type="match status" value="1"/>
</dbReference>
<evidence type="ECO:0000256" key="4">
    <source>
        <dbReference type="ARBA" id="ARBA00023001"/>
    </source>
</evidence>
<evidence type="ECO:0000256" key="1">
    <source>
        <dbReference type="ARBA" id="ARBA00000966"/>
    </source>
</evidence>
<dbReference type="PANTHER" id="PTHR34142">
    <property type="entry name" value="ENDO-BETA-1,4-GLUCANASE A"/>
    <property type="match status" value="1"/>
</dbReference>
<dbReference type="Pfam" id="PF00150">
    <property type="entry name" value="Cellulase"/>
    <property type="match status" value="1"/>
</dbReference>
<comment type="similarity">
    <text evidence="8">Belongs to the glycosyl hydrolase 5 (cellulase A) family.</text>
</comment>
<dbReference type="RefSeq" id="WP_088979974.1">
    <property type="nucleotide sequence ID" value="NZ_LT607413.1"/>
</dbReference>
<evidence type="ECO:0000256" key="10">
    <source>
        <dbReference type="SAM" id="SignalP"/>
    </source>
</evidence>
<evidence type="ECO:0000256" key="2">
    <source>
        <dbReference type="ARBA" id="ARBA00022729"/>
    </source>
</evidence>
<evidence type="ECO:0000256" key="3">
    <source>
        <dbReference type="ARBA" id="ARBA00022801"/>
    </source>
</evidence>
<keyword evidence="13" id="KW-1185">Reference proteome</keyword>
<evidence type="ECO:0000256" key="5">
    <source>
        <dbReference type="ARBA" id="ARBA00023277"/>
    </source>
</evidence>
<dbReference type="Pfam" id="PF00553">
    <property type="entry name" value="CBM_2"/>
    <property type="match status" value="1"/>
</dbReference>